<evidence type="ECO:0000313" key="3">
    <source>
        <dbReference type="Proteomes" id="UP000011910"/>
    </source>
</evidence>
<evidence type="ECO:0000313" key="2">
    <source>
        <dbReference type="EMBL" id="EMR03866.1"/>
    </source>
</evidence>
<keyword evidence="1" id="KW-0472">Membrane</keyword>
<organism evidence="2 3">
    <name type="scientific">Cesiribacter andamanensis AMV16</name>
    <dbReference type="NCBI Taxonomy" id="1279009"/>
    <lineage>
        <taxon>Bacteria</taxon>
        <taxon>Pseudomonadati</taxon>
        <taxon>Bacteroidota</taxon>
        <taxon>Cytophagia</taxon>
        <taxon>Cytophagales</taxon>
        <taxon>Cesiribacteraceae</taxon>
        <taxon>Cesiribacter</taxon>
    </lineage>
</organism>
<feature type="transmembrane region" description="Helical" evidence="1">
    <location>
        <begin position="12"/>
        <end position="35"/>
    </location>
</feature>
<dbReference type="STRING" id="1279009.ADICEAN_01015"/>
<dbReference type="EMBL" id="AODQ01000016">
    <property type="protein sequence ID" value="EMR03866.1"/>
    <property type="molecule type" value="Genomic_DNA"/>
</dbReference>
<feature type="transmembrane region" description="Helical" evidence="1">
    <location>
        <begin position="87"/>
        <end position="107"/>
    </location>
</feature>
<feature type="transmembrane region" description="Helical" evidence="1">
    <location>
        <begin position="55"/>
        <end position="75"/>
    </location>
</feature>
<name>M7N9J6_9BACT</name>
<dbReference type="eggNOG" id="ENOG5031B6Q">
    <property type="taxonomic scope" value="Bacteria"/>
</dbReference>
<dbReference type="RefSeq" id="WP_009194417.1">
    <property type="nucleotide sequence ID" value="NZ_AODQ01000016.1"/>
</dbReference>
<reference evidence="2 3" key="1">
    <citation type="journal article" date="2013" name="Genome Announc.">
        <title>Draft Genome Sequence of Cesiribacter andamanensis Strain AMV16T, Isolated from a Soil Sample from a Mud Volcano in the Andaman Islands, India.</title>
        <authorList>
            <person name="Shivaji S."/>
            <person name="Ara S."/>
            <person name="Begum Z."/>
            <person name="Srinivas T.N."/>
            <person name="Singh A."/>
            <person name="Kumar Pinnaka A."/>
        </authorList>
    </citation>
    <scope>NUCLEOTIDE SEQUENCE [LARGE SCALE GENOMIC DNA]</scope>
    <source>
        <strain evidence="2 3">AMV16</strain>
    </source>
</reference>
<sequence>MLITSKPKTVFGILCSVIALLLIMHLIFGVYANYYLNATAYGLVDLFNMDQEHNIPTLFSSLMLLTCSLLLLLIATAKRKDGNKEHWYWHGMAAVFLFLSVDEITSLHERFNGPIRNALETSGALHFAWVIPYALLLLALAGLYARFVFKILPGQTRTLMILSAAIFIGGALGLELLGSYYFSKTGEIDLTFALMATVEEVMEMFGVVLFIYTLMRYLATEHKSLYFHVGSDREEDLSPATSPAYPLRNGERIAVESRQ</sequence>
<keyword evidence="3" id="KW-1185">Reference proteome</keyword>
<feature type="transmembrane region" description="Helical" evidence="1">
    <location>
        <begin position="159"/>
        <end position="181"/>
    </location>
</feature>
<protein>
    <submittedName>
        <fullName evidence="2">Uncharacterized protein</fullName>
    </submittedName>
</protein>
<feature type="transmembrane region" description="Helical" evidence="1">
    <location>
        <begin position="201"/>
        <end position="219"/>
    </location>
</feature>
<dbReference type="AlphaFoldDB" id="M7N9J6"/>
<comment type="caution">
    <text evidence="2">The sequence shown here is derived from an EMBL/GenBank/DDBJ whole genome shotgun (WGS) entry which is preliminary data.</text>
</comment>
<proteinExistence type="predicted"/>
<keyword evidence="1" id="KW-0812">Transmembrane</keyword>
<dbReference type="Proteomes" id="UP000011910">
    <property type="component" value="Unassembled WGS sequence"/>
</dbReference>
<accession>M7N9J6</accession>
<gene>
    <name evidence="2" type="ORF">ADICEAN_01015</name>
</gene>
<evidence type="ECO:0000256" key="1">
    <source>
        <dbReference type="SAM" id="Phobius"/>
    </source>
</evidence>
<feature type="transmembrane region" description="Helical" evidence="1">
    <location>
        <begin position="127"/>
        <end position="147"/>
    </location>
</feature>
<keyword evidence="1" id="KW-1133">Transmembrane helix</keyword>
<dbReference type="OrthoDB" id="850482at2"/>